<dbReference type="Proteomes" id="UP000027265">
    <property type="component" value="Unassembled WGS sequence"/>
</dbReference>
<evidence type="ECO:0000313" key="1">
    <source>
        <dbReference type="EMBL" id="KDQ51169.1"/>
    </source>
</evidence>
<dbReference type="InParanoid" id="A0A067P8R7"/>
<name>A0A067P8R7_9AGAM</name>
<keyword evidence="2" id="KW-1185">Reference proteome</keyword>
<dbReference type="HOGENOM" id="CLU_454189_0_0_1"/>
<protein>
    <recommendedName>
        <fullName evidence="3">F-box domain-containing protein</fullName>
    </recommendedName>
</protein>
<evidence type="ECO:0000313" key="2">
    <source>
        <dbReference type="Proteomes" id="UP000027265"/>
    </source>
</evidence>
<organism evidence="1 2">
    <name type="scientific">Jaapia argillacea MUCL 33604</name>
    <dbReference type="NCBI Taxonomy" id="933084"/>
    <lineage>
        <taxon>Eukaryota</taxon>
        <taxon>Fungi</taxon>
        <taxon>Dikarya</taxon>
        <taxon>Basidiomycota</taxon>
        <taxon>Agaricomycotina</taxon>
        <taxon>Agaricomycetes</taxon>
        <taxon>Agaricomycetidae</taxon>
        <taxon>Jaapiales</taxon>
        <taxon>Jaapiaceae</taxon>
        <taxon>Jaapia</taxon>
    </lineage>
</organism>
<dbReference type="EMBL" id="KL197751">
    <property type="protein sequence ID" value="KDQ51169.1"/>
    <property type="molecule type" value="Genomic_DNA"/>
</dbReference>
<gene>
    <name evidence="1" type="ORF">JAAARDRAFT_199381</name>
</gene>
<proteinExistence type="predicted"/>
<dbReference type="AlphaFoldDB" id="A0A067P8R7"/>
<reference evidence="2" key="1">
    <citation type="journal article" date="2014" name="Proc. Natl. Acad. Sci. U.S.A.">
        <title>Extensive sampling of basidiomycete genomes demonstrates inadequacy of the white-rot/brown-rot paradigm for wood decay fungi.</title>
        <authorList>
            <person name="Riley R."/>
            <person name="Salamov A.A."/>
            <person name="Brown D.W."/>
            <person name="Nagy L.G."/>
            <person name="Floudas D."/>
            <person name="Held B.W."/>
            <person name="Levasseur A."/>
            <person name="Lombard V."/>
            <person name="Morin E."/>
            <person name="Otillar R."/>
            <person name="Lindquist E.A."/>
            <person name="Sun H."/>
            <person name="LaButti K.M."/>
            <person name="Schmutz J."/>
            <person name="Jabbour D."/>
            <person name="Luo H."/>
            <person name="Baker S.E."/>
            <person name="Pisabarro A.G."/>
            <person name="Walton J.D."/>
            <person name="Blanchette R.A."/>
            <person name="Henrissat B."/>
            <person name="Martin F."/>
            <person name="Cullen D."/>
            <person name="Hibbett D.S."/>
            <person name="Grigoriev I.V."/>
        </authorList>
    </citation>
    <scope>NUCLEOTIDE SEQUENCE [LARGE SCALE GENOMIC DNA]</scope>
    <source>
        <strain evidence="2">MUCL 33604</strain>
    </source>
</reference>
<evidence type="ECO:0008006" key="3">
    <source>
        <dbReference type="Google" id="ProtNLM"/>
    </source>
</evidence>
<sequence length="576" mass="64027">MDLTRVDSSHSLLSCGDTDTIAETASVAAKSETTTLRPSSRVSTYKPPHVSYSRGTIGSFTSSRLFAGISGLVRRVMSVFRGDETTSEQSERHEKDISSPIDFLTAEGLDRLSDLLFQHGILDDRRQRIDARKFHQTSLNISNPTNLEAVLGVLEGYQLPSLATLHADIIDLHYRDLSHVTAFIEKLSSLTNVYLDFCHEHLDDPGWVEETTPNLANFLDVLSTKNCQALCLQGSRRLPVPTCLLSRESERLEAKGKAFLSPVERIHGIQPITSLRTLDIQIPLMLTPPWHDWTTRTINLSPIDSLHLNPTIPIQMSSILPAIATKSFQTFSIQGVTFPDLMDFLSRQSIINVICPVYLTHDVFSELNGVGASDLVHSGSFPRDGFILPLQSLHAPAEFISRFLELIDTSRRPALHSFIISQGYLHSLRNHDPCDSESLALKKAIQAIKSIPIPNTELECTFSCVYCLTSFLRSACDQEKSLMTKPPPSSVTRIKLHLHGPECCPYPQIETILAEWLSSFPSLIEFKLRLLWNSSTWFASTSSCEQELLKAVQAKCPNLRSVVVGSTRGGCSHAAY</sequence>
<accession>A0A067P8R7</accession>